<name>A0A4Q4QQ24_9PLEO</name>
<reference evidence="2 5" key="2">
    <citation type="journal article" date="2019" name="bioRxiv">
        <title>Genomics, evolutionary history and diagnostics of the Alternaria alternata species group including apple and Asian pear pathotypes.</title>
        <authorList>
            <person name="Armitage A.D."/>
            <person name="Cockerton H.M."/>
            <person name="Sreenivasaprasad S."/>
            <person name="Woodhall J.W."/>
            <person name="Lane C.R."/>
            <person name="Harrison R.J."/>
            <person name="Clarkson J.P."/>
        </authorList>
    </citation>
    <scope>NUCLEOTIDE SEQUENCE</scope>
    <source>
        <strain evidence="5">FERA 1082</strain>
        <strain evidence="2">FERA 1164</strain>
    </source>
</reference>
<evidence type="ECO:0000313" key="5">
    <source>
        <dbReference type="Proteomes" id="UP000292402"/>
    </source>
</evidence>
<evidence type="ECO:0000313" key="3">
    <source>
        <dbReference type="EMBL" id="RYN54594.1"/>
    </source>
</evidence>
<evidence type="ECO:0000313" key="4">
    <source>
        <dbReference type="Proteomes" id="UP000292340"/>
    </source>
</evidence>
<feature type="compositionally biased region" description="Low complexity" evidence="1">
    <location>
        <begin position="30"/>
        <end position="43"/>
    </location>
</feature>
<accession>A0A4Q4QQ24</accession>
<dbReference type="Proteomes" id="UP000292340">
    <property type="component" value="Unassembled WGS sequence"/>
</dbReference>
<feature type="compositionally biased region" description="Basic and acidic residues" evidence="1">
    <location>
        <begin position="51"/>
        <end position="64"/>
    </location>
</feature>
<dbReference type="EMBL" id="PDXA01000010">
    <property type="protein sequence ID" value="RYN54594.1"/>
    <property type="molecule type" value="Genomic_DNA"/>
</dbReference>
<gene>
    <name evidence="3" type="ORF">AA0114_g3743</name>
    <name evidence="2" type="ORF">AA0115_g7163</name>
</gene>
<reference evidence="3" key="3">
    <citation type="journal article" date="2019" name="J. ISSAAS">
        <title>Genomics, evolutionary history and diagnostics of the Alternaria alternata species group including apple and Asian pear pathotypes.</title>
        <authorList>
            <person name="Armitage A.D."/>
            <person name="Cockerton H.M."/>
            <person name="Sreenivasaprasad S."/>
            <person name="Woodhall J."/>
            <person name="Lane C."/>
            <person name="Harrison R.J."/>
            <person name="Clarkson J.P."/>
        </authorList>
    </citation>
    <scope>NUCLEOTIDE SEQUENCE</scope>
    <source>
        <strain evidence="3">FERA 1082</strain>
    </source>
</reference>
<dbReference type="EMBL" id="PDXB01000017">
    <property type="protein sequence ID" value="RYN26271.1"/>
    <property type="molecule type" value="Genomic_DNA"/>
</dbReference>
<protein>
    <submittedName>
        <fullName evidence="2">Uncharacterized protein</fullName>
    </submittedName>
</protein>
<reference evidence="2" key="1">
    <citation type="submission" date="2017-10" db="EMBL/GenBank/DDBJ databases">
        <authorList>
            <person name="Armitage A.D."/>
            <person name="Barbara D.J."/>
            <person name="Woodhall J.W."/>
            <person name="Sreenivasaprasad S."/>
            <person name="Lane C.R."/>
            <person name="Clarkson J.P."/>
            <person name="Harrison R.J."/>
        </authorList>
    </citation>
    <scope>NUCLEOTIDE SEQUENCE</scope>
    <source>
        <strain evidence="2">FERA 1164</strain>
    </source>
</reference>
<proteinExistence type="predicted"/>
<feature type="compositionally biased region" description="Basic residues" evidence="1">
    <location>
        <begin position="16"/>
        <end position="27"/>
    </location>
</feature>
<organism evidence="2 4">
    <name type="scientific">Alternaria tenuissima</name>
    <dbReference type="NCBI Taxonomy" id="119927"/>
    <lineage>
        <taxon>Eukaryota</taxon>
        <taxon>Fungi</taxon>
        <taxon>Dikarya</taxon>
        <taxon>Ascomycota</taxon>
        <taxon>Pezizomycotina</taxon>
        <taxon>Dothideomycetes</taxon>
        <taxon>Pleosporomycetidae</taxon>
        <taxon>Pleosporales</taxon>
        <taxon>Pleosporineae</taxon>
        <taxon>Pleosporaceae</taxon>
        <taxon>Alternaria</taxon>
        <taxon>Alternaria sect. Alternaria</taxon>
        <taxon>Alternaria alternata complex</taxon>
    </lineage>
</organism>
<comment type="caution">
    <text evidence="2">The sequence shown here is derived from an EMBL/GenBank/DDBJ whole genome shotgun (WGS) entry which is preliminary data.</text>
</comment>
<sequence>MGGFAKKASQAGSKAVLRKQSAKKWHQRLAAYAASSPTTTTAPRRVIRNHGTPDDPERDKTEVI</sequence>
<evidence type="ECO:0000313" key="2">
    <source>
        <dbReference type="EMBL" id="RYN26271.1"/>
    </source>
</evidence>
<dbReference type="Proteomes" id="UP000292402">
    <property type="component" value="Unassembled WGS sequence"/>
</dbReference>
<evidence type="ECO:0000256" key="1">
    <source>
        <dbReference type="SAM" id="MobiDB-lite"/>
    </source>
</evidence>
<dbReference type="AlphaFoldDB" id="A0A4Q4QQ24"/>
<feature type="region of interest" description="Disordered" evidence="1">
    <location>
        <begin position="1"/>
        <end position="64"/>
    </location>
</feature>